<keyword evidence="1" id="KW-1133">Transmembrane helix</keyword>
<dbReference type="RefSeq" id="WP_369312581.1">
    <property type="nucleotide sequence ID" value="NZ_JBEHZE010000001.1"/>
</dbReference>
<protein>
    <submittedName>
        <fullName evidence="2">DUF2937 family protein</fullName>
    </submittedName>
</protein>
<keyword evidence="1" id="KW-0812">Transmembrane</keyword>
<evidence type="ECO:0000256" key="1">
    <source>
        <dbReference type="SAM" id="Phobius"/>
    </source>
</evidence>
<keyword evidence="1" id="KW-0472">Membrane</keyword>
<feature type="transmembrane region" description="Helical" evidence="1">
    <location>
        <begin position="133"/>
        <end position="158"/>
    </location>
</feature>
<sequence>MGRFLAMLLGVAGAVLGSQGPGFTLQYMQNLQGRIDELRPIVEEFDANIAQYDYTRERALGECRTATGLLDALCTTYVSTVQRYEILTAHMAKLEGVDDNVRPLILAKSQMRDITVSVYEQYKPAIPTTVDGAIYAGGGFAVLWGGASFLFGLLGAMFGRGRYA</sequence>
<dbReference type="EMBL" id="JBEHZE010000001">
    <property type="protein sequence ID" value="MEX6632655.1"/>
    <property type="molecule type" value="Genomic_DNA"/>
</dbReference>
<proteinExistence type="predicted"/>
<accession>A0ABV3Z1J6</accession>
<gene>
    <name evidence="2" type="ORF">ABFZ84_03760</name>
</gene>
<dbReference type="Pfam" id="PF11157">
    <property type="entry name" value="DUF2937"/>
    <property type="match status" value="1"/>
</dbReference>
<dbReference type="Proteomes" id="UP001560685">
    <property type="component" value="Unassembled WGS sequence"/>
</dbReference>
<evidence type="ECO:0000313" key="2">
    <source>
        <dbReference type="EMBL" id="MEX6632655.1"/>
    </source>
</evidence>
<keyword evidence="3" id="KW-1185">Reference proteome</keyword>
<name>A0ABV3Z1J6_9PROT</name>
<organism evidence="2 3">
    <name type="scientific">Hyphococcus lacteus</name>
    <dbReference type="NCBI Taxonomy" id="3143536"/>
    <lineage>
        <taxon>Bacteria</taxon>
        <taxon>Pseudomonadati</taxon>
        <taxon>Pseudomonadota</taxon>
        <taxon>Alphaproteobacteria</taxon>
        <taxon>Parvularculales</taxon>
        <taxon>Parvularculaceae</taxon>
        <taxon>Hyphococcus</taxon>
    </lineage>
</organism>
<evidence type="ECO:0000313" key="3">
    <source>
        <dbReference type="Proteomes" id="UP001560685"/>
    </source>
</evidence>
<reference evidence="2 3" key="1">
    <citation type="submission" date="2024-05" db="EMBL/GenBank/DDBJ databases">
        <title>Three bacterial strains, DH-69, EH-24, and ECK-19 isolated from coastal sediments.</title>
        <authorList>
            <person name="Ye Y.-Q."/>
            <person name="Du Z.-J."/>
        </authorList>
    </citation>
    <scope>NUCLEOTIDE SEQUENCE [LARGE SCALE GENOMIC DNA]</scope>
    <source>
        <strain evidence="2 3">ECK-19</strain>
    </source>
</reference>
<comment type="caution">
    <text evidence="2">The sequence shown here is derived from an EMBL/GenBank/DDBJ whole genome shotgun (WGS) entry which is preliminary data.</text>
</comment>
<dbReference type="InterPro" id="IPR022584">
    <property type="entry name" value="DUF2937"/>
</dbReference>